<evidence type="ECO:0000313" key="2">
    <source>
        <dbReference type="Proteomes" id="UP000189911"/>
    </source>
</evidence>
<sequence length="288" mass="33195">MDNKEALAKRKLAFSENARRQILHDQLRDSSLLSRSASTNIALRQLQRDQCARDDFLKEIETQEEQAPNSSLVEHGLRKLREIIVAAGSNICRDPKFLDFATRVYEKTVKYYCKHREAHKSYPSIRFYVDNLLQHAISNSLSQQMVACCALYISHGEGNLTRCLTLLNSHMLNSDLYEPSKTLSLVYCIQNQPPSVWFKVVSELPDSSLIRIFISALPAFQKMQQRTMKMISVCYNQLSVSFLSVYWFHGMWKDLEHYVSQNWTIETLQNSTKIVKFKAVGSKKPSTS</sequence>
<dbReference type="AlphaFoldDB" id="A0A1G4K9B2"/>
<organism evidence="1 2">
    <name type="scientific">Lachancea nothofagi CBS 11611</name>
    <dbReference type="NCBI Taxonomy" id="1266666"/>
    <lineage>
        <taxon>Eukaryota</taxon>
        <taxon>Fungi</taxon>
        <taxon>Dikarya</taxon>
        <taxon>Ascomycota</taxon>
        <taxon>Saccharomycotina</taxon>
        <taxon>Saccharomycetes</taxon>
        <taxon>Saccharomycetales</taxon>
        <taxon>Saccharomycetaceae</taxon>
        <taxon>Lachancea</taxon>
    </lineage>
</organism>
<dbReference type="EMBL" id="LT598452">
    <property type="protein sequence ID" value="SCV00613.1"/>
    <property type="molecule type" value="Genomic_DNA"/>
</dbReference>
<protein>
    <submittedName>
        <fullName evidence="1">LANO_0F07756g1_1</fullName>
    </submittedName>
</protein>
<keyword evidence="2" id="KW-1185">Reference proteome</keyword>
<accession>A0A1G4K9B2</accession>
<proteinExistence type="predicted"/>
<evidence type="ECO:0000313" key="1">
    <source>
        <dbReference type="EMBL" id="SCV00613.1"/>
    </source>
</evidence>
<gene>
    <name evidence="1" type="ORF">LANO_0F07756G</name>
</gene>
<name>A0A1G4K9B2_9SACH</name>
<dbReference type="Proteomes" id="UP000189911">
    <property type="component" value="Chromosome F"/>
</dbReference>
<reference evidence="2" key="1">
    <citation type="submission" date="2016-03" db="EMBL/GenBank/DDBJ databases">
        <authorList>
            <person name="Devillers Hugo."/>
        </authorList>
    </citation>
    <scope>NUCLEOTIDE SEQUENCE [LARGE SCALE GENOMIC DNA]</scope>
</reference>
<dbReference type="OrthoDB" id="4035094at2759"/>